<sequence>MFGMLPFERTNDNFFDTFDNFQRKFFGESGANMPAFRTDIRDAGEHFILECELPGFRKEDIRLDLKDGILTIAAQRSESEEDKAQKGQYIRRERRYGTFSRSFDVTGIDESGITAAYKDGILELRLPKARPVVPEAKRIAID</sequence>
<comment type="similarity">
    <text evidence="1 2">Belongs to the small heat shock protein (HSP20) family.</text>
</comment>
<dbReference type="SUPFAM" id="SSF49764">
    <property type="entry name" value="HSP20-like chaperones"/>
    <property type="match status" value="1"/>
</dbReference>
<evidence type="ECO:0000256" key="2">
    <source>
        <dbReference type="RuleBase" id="RU003616"/>
    </source>
</evidence>
<organism evidence="4 5">
    <name type="scientific">Pseudoflavonifractor hominis</name>
    <dbReference type="NCBI Taxonomy" id="2763059"/>
    <lineage>
        <taxon>Bacteria</taxon>
        <taxon>Bacillati</taxon>
        <taxon>Bacillota</taxon>
        <taxon>Clostridia</taxon>
        <taxon>Eubacteriales</taxon>
        <taxon>Oscillospiraceae</taxon>
        <taxon>Pseudoflavonifractor</taxon>
    </lineage>
</organism>
<dbReference type="InterPro" id="IPR031107">
    <property type="entry name" value="Small_HSP"/>
</dbReference>
<dbReference type="PROSITE" id="PS01031">
    <property type="entry name" value="SHSP"/>
    <property type="match status" value="1"/>
</dbReference>
<evidence type="ECO:0000313" key="4">
    <source>
        <dbReference type="EMBL" id="MBC5729706.1"/>
    </source>
</evidence>
<dbReference type="Gene3D" id="2.60.40.790">
    <property type="match status" value="1"/>
</dbReference>
<dbReference type="InterPro" id="IPR002068">
    <property type="entry name" value="A-crystallin/Hsp20_dom"/>
</dbReference>
<dbReference type="EMBL" id="JACOPR010000001">
    <property type="protein sequence ID" value="MBC5729706.1"/>
    <property type="molecule type" value="Genomic_DNA"/>
</dbReference>
<evidence type="ECO:0000313" key="5">
    <source>
        <dbReference type="Proteomes" id="UP000660021"/>
    </source>
</evidence>
<comment type="caution">
    <text evidence="4">The sequence shown here is derived from an EMBL/GenBank/DDBJ whole genome shotgun (WGS) entry which is preliminary data.</text>
</comment>
<protein>
    <submittedName>
        <fullName evidence="4">Hsp20/alpha crystallin family protein</fullName>
    </submittedName>
</protein>
<accession>A0ABR7HQH8</accession>
<dbReference type="Proteomes" id="UP000660021">
    <property type="component" value="Unassembled WGS sequence"/>
</dbReference>
<dbReference type="CDD" id="cd06471">
    <property type="entry name" value="ACD_LpsHSP_like"/>
    <property type="match status" value="1"/>
</dbReference>
<name>A0ABR7HQH8_9FIRM</name>
<keyword evidence="5" id="KW-1185">Reference proteome</keyword>
<proteinExistence type="inferred from homology"/>
<dbReference type="RefSeq" id="WP_101693893.1">
    <property type="nucleotide sequence ID" value="NZ_JACOPR010000001.1"/>
</dbReference>
<feature type="domain" description="SHSP" evidence="3">
    <location>
        <begin position="27"/>
        <end position="142"/>
    </location>
</feature>
<dbReference type="InterPro" id="IPR008978">
    <property type="entry name" value="HSP20-like_chaperone"/>
</dbReference>
<evidence type="ECO:0000259" key="3">
    <source>
        <dbReference type="PROSITE" id="PS01031"/>
    </source>
</evidence>
<gene>
    <name evidence="4" type="ORF">H8S34_02520</name>
</gene>
<reference evidence="4 5" key="1">
    <citation type="submission" date="2020-08" db="EMBL/GenBank/DDBJ databases">
        <title>Genome public.</title>
        <authorList>
            <person name="Liu C."/>
            <person name="Sun Q."/>
        </authorList>
    </citation>
    <scope>NUCLEOTIDE SEQUENCE [LARGE SCALE GENOMIC DNA]</scope>
    <source>
        <strain evidence="4 5">New-38</strain>
    </source>
</reference>
<dbReference type="Pfam" id="PF00011">
    <property type="entry name" value="HSP20"/>
    <property type="match status" value="1"/>
</dbReference>
<dbReference type="PANTHER" id="PTHR11527">
    <property type="entry name" value="HEAT-SHOCK PROTEIN 20 FAMILY MEMBER"/>
    <property type="match status" value="1"/>
</dbReference>
<evidence type="ECO:0000256" key="1">
    <source>
        <dbReference type="PROSITE-ProRule" id="PRU00285"/>
    </source>
</evidence>